<accession>A0A317VLX1</accession>
<dbReference type="PANTHER" id="PTHR47706:SF1">
    <property type="entry name" value="CIPA-LIKE, PUTATIVE (AFU_ORTHOLOGUE AFUA_1G12460)-RELATED"/>
    <property type="match status" value="1"/>
</dbReference>
<keyword evidence="2" id="KW-0560">Oxidoreductase</keyword>
<dbReference type="GO" id="GO:0016491">
    <property type="term" value="F:oxidoreductase activity"/>
    <property type="evidence" value="ECO:0007669"/>
    <property type="project" value="UniProtKB-KW"/>
</dbReference>
<dbReference type="EMBL" id="MSFK01000029">
    <property type="protein sequence ID" value="PWY75336.1"/>
    <property type="molecule type" value="Genomic_DNA"/>
</dbReference>
<name>A0A317VLX1_9EURO</name>
<keyword evidence="5" id="KW-1185">Reference proteome</keyword>
<keyword evidence="1" id="KW-0521">NADP</keyword>
<dbReference type="SUPFAM" id="SSF51735">
    <property type="entry name" value="NAD(P)-binding Rossmann-fold domains"/>
    <property type="match status" value="1"/>
</dbReference>
<dbReference type="Pfam" id="PF05368">
    <property type="entry name" value="NmrA"/>
    <property type="match status" value="1"/>
</dbReference>
<dbReference type="InterPro" id="IPR051609">
    <property type="entry name" value="NmrA/Isoflavone_reductase-like"/>
</dbReference>
<organism evidence="4 5">
    <name type="scientific">Aspergillus sclerotioniger CBS 115572</name>
    <dbReference type="NCBI Taxonomy" id="1450535"/>
    <lineage>
        <taxon>Eukaryota</taxon>
        <taxon>Fungi</taxon>
        <taxon>Dikarya</taxon>
        <taxon>Ascomycota</taxon>
        <taxon>Pezizomycotina</taxon>
        <taxon>Eurotiomycetes</taxon>
        <taxon>Eurotiomycetidae</taxon>
        <taxon>Eurotiales</taxon>
        <taxon>Aspergillaceae</taxon>
        <taxon>Aspergillus</taxon>
        <taxon>Aspergillus subgen. Circumdati</taxon>
    </lineage>
</organism>
<evidence type="ECO:0000313" key="4">
    <source>
        <dbReference type="EMBL" id="PWY75336.1"/>
    </source>
</evidence>
<gene>
    <name evidence="4" type="ORF">BO94DRAFT_524269</name>
</gene>
<dbReference type="Proteomes" id="UP000246702">
    <property type="component" value="Unassembled WGS sequence"/>
</dbReference>
<proteinExistence type="predicted"/>
<feature type="domain" description="NmrA-like" evidence="3">
    <location>
        <begin position="6"/>
        <end position="218"/>
    </location>
</feature>
<dbReference type="RefSeq" id="XP_025463963.1">
    <property type="nucleotide sequence ID" value="XM_025610255.1"/>
</dbReference>
<dbReference type="PANTHER" id="PTHR47706">
    <property type="entry name" value="NMRA-LIKE FAMILY PROTEIN"/>
    <property type="match status" value="1"/>
</dbReference>
<dbReference type="OrthoDB" id="9974981at2759"/>
<evidence type="ECO:0000313" key="5">
    <source>
        <dbReference type="Proteomes" id="UP000246702"/>
    </source>
</evidence>
<evidence type="ECO:0000256" key="1">
    <source>
        <dbReference type="ARBA" id="ARBA00022857"/>
    </source>
</evidence>
<dbReference type="InterPro" id="IPR045312">
    <property type="entry name" value="PCBER-like"/>
</dbReference>
<dbReference type="Gene3D" id="3.90.25.10">
    <property type="entry name" value="UDP-galactose 4-epimerase, domain 1"/>
    <property type="match status" value="1"/>
</dbReference>
<protein>
    <submittedName>
        <fullName evidence="4">NAD(P)-binding protein</fullName>
    </submittedName>
</protein>
<evidence type="ECO:0000256" key="2">
    <source>
        <dbReference type="ARBA" id="ARBA00023002"/>
    </source>
</evidence>
<reference evidence="4 5" key="1">
    <citation type="submission" date="2016-12" db="EMBL/GenBank/DDBJ databases">
        <title>The genomes of Aspergillus section Nigri reveals drivers in fungal speciation.</title>
        <authorList>
            <consortium name="DOE Joint Genome Institute"/>
            <person name="Vesth T.C."/>
            <person name="Nybo J."/>
            <person name="Theobald S."/>
            <person name="Brandl J."/>
            <person name="Frisvad J.C."/>
            <person name="Nielsen K.F."/>
            <person name="Lyhne E.K."/>
            <person name="Kogle M.E."/>
            <person name="Kuo A."/>
            <person name="Riley R."/>
            <person name="Clum A."/>
            <person name="Nolan M."/>
            <person name="Lipzen A."/>
            <person name="Salamov A."/>
            <person name="Henrissat B."/>
            <person name="Wiebenga A."/>
            <person name="De Vries R.P."/>
            <person name="Grigoriev I.V."/>
            <person name="Mortensen U.H."/>
            <person name="Andersen M.R."/>
            <person name="Baker S.E."/>
        </authorList>
    </citation>
    <scope>NUCLEOTIDE SEQUENCE [LARGE SCALE GENOMIC DNA]</scope>
    <source>
        <strain evidence="4 5">CBS 115572</strain>
    </source>
</reference>
<dbReference type="Gene3D" id="3.40.50.720">
    <property type="entry name" value="NAD(P)-binding Rossmann-like Domain"/>
    <property type="match status" value="1"/>
</dbReference>
<dbReference type="InterPro" id="IPR036291">
    <property type="entry name" value="NAD(P)-bd_dom_sf"/>
</dbReference>
<sequence>MSPITKVALVGAGGNLGPAILDKLIEHCFQVTVLSRIGSVHTFPPSIQVHHVDYSSQASLTNALRGQDAVVSALSPRALDHQLIIIDAAVAAGVRRLIPSEFGSDTSNPKCATLPVYHSKIETQNTLKGTPSLTYTVICTGPFLDWGLTRGFMDIQSRRVTLYDGGDRVFSTTTLSTIGRVVCAVLAHPGKTENRVIRVHDIATTQNNLLAIAQKAVGPDDWTVHRCSVDDMHEQSWAAFKQGKRDMQTMLGFIVTAAWGKGYGGHFIQTENEMLGIPEMTEADLQEVVGQLARK</sequence>
<dbReference type="CDD" id="cd05259">
    <property type="entry name" value="PCBER_SDR_a"/>
    <property type="match status" value="1"/>
</dbReference>
<dbReference type="GeneID" id="37112398"/>
<comment type="caution">
    <text evidence="4">The sequence shown here is derived from an EMBL/GenBank/DDBJ whole genome shotgun (WGS) entry which is preliminary data.</text>
</comment>
<dbReference type="InterPro" id="IPR008030">
    <property type="entry name" value="NmrA-like"/>
</dbReference>
<evidence type="ECO:0000259" key="3">
    <source>
        <dbReference type="Pfam" id="PF05368"/>
    </source>
</evidence>
<dbReference type="STRING" id="1450535.A0A317VLX1"/>
<dbReference type="AlphaFoldDB" id="A0A317VLX1"/>